<dbReference type="Proteomes" id="UP000054342">
    <property type="component" value="Unassembled WGS sequence"/>
</dbReference>
<accession>A0A0D2C1Y6</accession>
<evidence type="ECO:0000313" key="2">
    <source>
        <dbReference type="Proteomes" id="UP000054342"/>
    </source>
</evidence>
<name>A0A0D2C1Y6_9EURO</name>
<sequence length="117" mass="13288">MSRVPAIKFLQSIKNATKRNIVYQVTKEVWNTPDCSHFQYVSIKVTLGLLTIKNRNPNHTSHGDPARHATVRMATAAQVARGTGQTVHIYYDEHTGAYTGYRLFSERQNKPEDFPQA</sequence>
<dbReference type="GeneID" id="25325201"/>
<dbReference type="RefSeq" id="XP_013319380.1">
    <property type="nucleotide sequence ID" value="XM_013463926.1"/>
</dbReference>
<keyword evidence="2" id="KW-1185">Reference proteome</keyword>
<dbReference type="HOGENOM" id="CLU_2084867_0_0_1"/>
<reference evidence="1 2" key="1">
    <citation type="submission" date="2015-01" db="EMBL/GenBank/DDBJ databases">
        <title>The Genome Sequence of Exophiala xenobiotica CBS118157.</title>
        <authorList>
            <consortium name="The Broad Institute Genomics Platform"/>
            <person name="Cuomo C."/>
            <person name="de Hoog S."/>
            <person name="Gorbushina A."/>
            <person name="Stielow B."/>
            <person name="Teixiera M."/>
            <person name="Abouelleil A."/>
            <person name="Chapman S.B."/>
            <person name="Priest M."/>
            <person name="Young S.K."/>
            <person name="Wortman J."/>
            <person name="Nusbaum C."/>
            <person name="Birren B."/>
        </authorList>
    </citation>
    <scope>NUCLEOTIDE SEQUENCE [LARGE SCALE GENOMIC DNA]</scope>
    <source>
        <strain evidence="1 2">CBS 118157</strain>
    </source>
</reference>
<protein>
    <submittedName>
        <fullName evidence="1">Uncharacterized protein</fullName>
    </submittedName>
</protein>
<gene>
    <name evidence="1" type="ORF">PV05_03293</name>
</gene>
<proteinExistence type="predicted"/>
<evidence type="ECO:0000313" key="1">
    <source>
        <dbReference type="EMBL" id="KIW58796.1"/>
    </source>
</evidence>
<dbReference type="OrthoDB" id="3911445at2759"/>
<dbReference type="EMBL" id="KN847318">
    <property type="protein sequence ID" value="KIW58796.1"/>
    <property type="molecule type" value="Genomic_DNA"/>
</dbReference>
<dbReference type="AlphaFoldDB" id="A0A0D2C1Y6"/>
<organism evidence="1 2">
    <name type="scientific">Exophiala xenobiotica</name>
    <dbReference type="NCBI Taxonomy" id="348802"/>
    <lineage>
        <taxon>Eukaryota</taxon>
        <taxon>Fungi</taxon>
        <taxon>Dikarya</taxon>
        <taxon>Ascomycota</taxon>
        <taxon>Pezizomycotina</taxon>
        <taxon>Eurotiomycetes</taxon>
        <taxon>Chaetothyriomycetidae</taxon>
        <taxon>Chaetothyriales</taxon>
        <taxon>Herpotrichiellaceae</taxon>
        <taxon>Exophiala</taxon>
    </lineage>
</organism>